<dbReference type="EMBL" id="QRHO01000002">
    <property type="protein sequence ID" value="RHF85256.1"/>
    <property type="molecule type" value="Genomic_DNA"/>
</dbReference>
<dbReference type="InterPro" id="IPR007627">
    <property type="entry name" value="RNA_pol_sigma70_r2"/>
</dbReference>
<evidence type="ECO:0008006" key="11">
    <source>
        <dbReference type="Google" id="ProtNLM"/>
    </source>
</evidence>
<dbReference type="SUPFAM" id="SSF88946">
    <property type="entry name" value="Sigma2 domain of RNA polymerase sigma factors"/>
    <property type="match status" value="1"/>
</dbReference>
<feature type="domain" description="RNA polymerase sigma factor 70 region 4 type 2" evidence="6">
    <location>
        <begin position="115"/>
        <end position="165"/>
    </location>
</feature>
<dbReference type="Gene3D" id="1.10.1740.10">
    <property type="match status" value="1"/>
</dbReference>
<evidence type="ECO:0000256" key="2">
    <source>
        <dbReference type="ARBA" id="ARBA00023015"/>
    </source>
</evidence>
<dbReference type="InterPro" id="IPR013325">
    <property type="entry name" value="RNA_pol_sigma_r2"/>
</dbReference>
<reference evidence="9 10" key="1">
    <citation type="submission" date="2018-08" db="EMBL/GenBank/DDBJ databases">
        <title>A genome reference for cultivated species of the human gut microbiota.</title>
        <authorList>
            <person name="Zou Y."/>
            <person name="Xue W."/>
            <person name="Luo G."/>
        </authorList>
    </citation>
    <scope>NUCLEOTIDE SEQUENCE [LARGE SCALE GENOMIC DNA]</scope>
    <source>
        <strain evidence="7 10">AF16-31</strain>
        <strain evidence="8 9">AM23-3</strain>
    </source>
</reference>
<dbReference type="CDD" id="cd06171">
    <property type="entry name" value="Sigma70_r4"/>
    <property type="match status" value="1"/>
</dbReference>
<dbReference type="RefSeq" id="WP_117824167.1">
    <property type="nucleotide sequence ID" value="NZ_JAAIOQ010000001.1"/>
</dbReference>
<dbReference type="InterPro" id="IPR036388">
    <property type="entry name" value="WH-like_DNA-bd_sf"/>
</dbReference>
<dbReference type="PANTHER" id="PTHR43133:SF60">
    <property type="entry name" value="RNA POLYMERASE SIGMA FACTOR SIGV"/>
    <property type="match status" value="1"/>
</dbReference>
<evidence type="ECO:0000256" key="4">
    <source>
        <dbReference type="ARBA" id="ARBA00023163"/>
    </source>
</evidence>
<dbReference type="Pfam" id="PF08281">
    <property type="entry name" value="Sigma70_r4_2"/>
    <property type="match status" value="1"/>
</dbReference>
<dbReference type="InterPro" id="IPR039425">
    <property type="entry name" value="RNA_pol_sigma-70-like"/>
</dbReference>
<evidence type="ECO:0000313" key="10">
    <source>
        <dbReference type="Proteomes" id="UP000285693"/>
    </source>
</evidence>
<dbReference type="GO" id="GO:0016987">
    <property type="term" value="F:sigma factor activity"/>
    <property type="evidence" value="ECO:0007669"/>
    <property type="project" value="UniProtKB-KW"/>
</dbReference>
<keyword evidence="4" id="KW-0804">Transcription</keyword>
<proteinExistence type="inferred from homology"/>
<evidence type="ECO:0000313" key="7">
    <source>
        <dbReference type="EMBL" id="RGU44953.1"/>
    </source>
</evidence>
<comment type="caution">
    <text evidence="8">The sequence shown here is derived from an EMBL/GenBank/DDBJ whole genome shotgun (WGS) entry which is preliminary data.</text>
</comment>
<name>A0A3R6D979_9FIRM</name>
<sequence length="179" mass="21009">MREYSDSEKLERLYELYEQKMYAVAFSILRNEWQAEDAVQDAFVRLLKNIRKLRDLEDEKTRSYVLQTIQSASLDQYRKNQITSNATVPIKDMDFADERDDIMKLVSRLAGDSVLEQILGKLPDSYRDVILFRCVHQLSVKETASVLEIGESLVRKRQQRALKKLRLIIGDDMYAKQKI</sequence>
<dbReference type="AlphaFoldDB" id="A0A3R6D979"/>
<dbReference type="SUPFAM" id="SSF88659">
    <property type="entry name" value="Sigma3 and sigma4 domains of RNA polymerase sigma factors"/>
    <property type="match status" value="1"/>
</dbReference>
<dbReference type="InterPro" id="IPR014284">
    <property type="entry name" value="RNA_pol_sigma-70_dom"/>
</dbReference>
<dbReference type="Pfam" id="PF04542">
    <property type="entry name" value="Sigma70_r2"/>
    <property type="match status" value="1"/>
</dbReference>
<dbReference type="InterPro" id="IPR013324">
    <property type="entry name" value="RNA_pol_sigma_r3/r4-like"/>
</dbReference>
<gene>
    <name evidence="8" type="ORF">DW656_02475</name>
    <name evidence="7" type="ORF">DWW65_10880</name>
</gene>
<dbReference type="NCBIfam" id="TIGR02937">
    <property type="entry name" value="sigma70-ECF"/>
    <property type="match status" value="1"/>
</dbReference>
<dbReference type="PANTHER" id="PTHR43133">
    <property type="entry name" value="RNA POLYMERASE ECF-TYPE SIGMA FACTO"/>
    <property type="match status" value="1"/>
</dbReference>
<dbReference type="GO" id="GO:0006352">
    <property type="term" value="P:DNA-templated transcription initiation"/>
    <property type="evidence" value="ECO:0007669"/>
    <property type="project" value="InterPro"/>
</dbReference>
<dbReference type="Gene3D" id="1.10.10.10">
    <property type="entry name" value="Winged helix-like DNA-binding domain superfamily/Winged helix DNA-binding domain"/>
    <property type="match status" value="1"/>
</dbReference>
<keyword evidence="3" id="KW-0731">Sigma factor</keyword>
<accession>A0A3R6D979</accession>
<evidence type="ECO:0000259" key="5">
    <source>
        <dbReference type="Pfam" id="PF04542"/>
    </source>
</evidence>
<comment type="similarity">
    <text evidence="1">Belongs to the sigma-70 factor family. ECF subfamily.</text>
</comment>
<protein>
    <recommendedName>
        <fullName evidence="11">Sigma-70 family RNA polymerase sigma factor</fullName>
    </recommendedName>
</protein>
<keyword evidence="2" id="KW-0805">Transcription regulation</keyword>
<feature type="domain" description="RNA polymerase sigma-70 region 2" evidence="5">
    <location>
        <begin position="13"/>
        <end position="81"/>
    </location>
</feature>
<evidence type="ECO:0000313" key="9">
    <source>
        <dbReference type="Proteomes" id="UP000284579"/>
    </source>
</evidence>
<evidence type="ECO:0000256" key="1">
    <source>
        <dbReference type="ARBA" id="ARBA00010641"/>
    </source>
</evidence>
<evidence type="ECO:0000256" key="3">
    <source>
        <dbReference type="ARBA" id="ARBA00023082"/>
    </source>
</evidence>
<evidence type="ECO:0000259" key="6">
    <source>
        <dbReference type="Pfam" id="PF08281"/>
    </source>
</evidence>
<dbReference type="InterPro" id="IPR013249">
    <property type="entry name" value="RNA_pol_sigma70_r4_t2"/>
</dbReference>
<dbReference type="GO" id="GO:0003677">
    <property type="term" value="F:DNA binding"/>
    <property type="evidence" value="ECO:0007669"/>
    <property type="project" value="InterPro"/>
</dbReference>
<evidence type="ECO:0000313" key="8">
    <source>
        <dbReference type="EMBL" id="RHF85256.1"/>
    </source>
</evidence>
<dbReference type="Proteomes" id="UP000284579">
    <property type="component" value="Unassembled WGS sequence"/>
</dbReference>
<organism evidence="8 9">
    <name type="scientific">Coprococcus comes</name>
    <dbReference type="NCBI Taxonomy" id="410072"/>
    <lineage>
        <taxon>Bacteria</taxon>
        <taxon>Bacillati</taxon>
        <taxon>Bacillota</taxon>
        <taxon>Clostridia</taxon>
        <taxon>Lachnospirales</taxon>
        <taxon>Lachnospiraceae</taxon>
        <taxon>Coprococcus</taxon>
    </lineage>
</organism>
<dbReference type="Proteomes" id="UP000285693">
    <property type="component" value="Unassembled WGS sequence"/>
</dbReference>
<dbReference type="EMBL" id="QRXY01000013">
    <property type="protein sequence ID" value="RGU44953.1"/>
    <property type="molecule type" value="Genomic_DNA"/>
</dbReference>